<feature type="region of interest" description="Disordered" evidence="1">
    <location>
        <begin position="130"/>
        <end position="162"/>
    </location>
</feature>
<reference evidence="3 5" key="1">
    <citation type="journal article" date="2015" name="Genome Announc.">
        <title>Complete Genome Sequence of the Type Strain Corynebacterium mustelae DSM 45274, Isolated from Various Tissues of a Male Ferret with Lethal Sepsis.</title>
        <authorList>
            <person name="Ruckert C."/>
            <person name="Eimer J."/>
            <person name="Winkler A."/>
            <person name="Tauch A."/>
        </authorList>
    </citation>
    <scope>NUCLEOTIDE SEQUENCE [LARGE SCALE GENOMIC DNA]</scope>
    <source>
        <strain evidence="3 5">DSM 45274</strain>
        <plasmid evidence="4">phiCmus45274</plasmid>
        <plasmid evidence="5">Plasmid phiCmus45274</plasmid>
    </source>
</reference>
<reference evidence="5" key="2">
    <citation type="submission" date="2015-05" db="EMBL/GenBank/DDBJ databases">
        <title>Complete genome sequence of Corynebacterium mustelae DSM 45274, isolated from various tissues of a male ferret with lethal sepsis.</title>
        <authorList>
            <person name="Ruckert C."/>
            <person name="Albersmeier A."/>
            <person name="Winkler A."/>
            <person name="Tauch A."/>
        </authorList>
    </citation>
    <scope>NUCLEOTIDE SEQUENCE [LARGE SCALE GENOMIC DNA]</scope>
    <source>
        <strain evidence="5">DSM 45274</strain>
        <plasmid evidence="5">Plasmid phiCmus45274</plasmid>
    </source>
</reference>
<keyword evidence="4" id="KW-0614">Plasmid</keyword>
<dbReference type="PATRIC" id="fig|571915.4.peg.3364"/>
<feature type="transmembrane region" description="Helical" evidence="2">
    <location>
        <begin position="60"/>
        <end position="80"/>
    </location>
</feature>
<proteinExistence type="predicted"/>
<feature type="transmembrane region" description="Helical" evidence="2">
    <location>
        <begin position="37"/>
        <end position="54"/>
    </location>
</feature>
<keyword evidence="2" id="KW-0812">Transmembrane</keyword>
<dbReference type="RefSeq" id="WP_052844529.1">
    <property type="nucleotide sequence ID" value="NZ_CP011542.1"/>
</dbReference>
<protein>
    <submittedName>
        <fullName evidence="3">Uncharacterized protein</fullName>
    </submittedName>
</protein>
<dbReference type="OrthoDB" id="4428042at2"/>
<evidence type="ECO:0000256" key="2">
    <source>
        <dbReference type="SAM" id="Phobius"/>
    </source>
</evidence>
<accession>A0A0G3H2E0</accession>
<evidence type="ECO:0000256" key="1">
    <source>
        <dbReference type="SAM" id="MobiDB-lite"/>
    </source>
</evidence>
<evidence type="ECO:0000313" key="5">
    <source>
        <dbReference type="Proteomes" id="UP000035199"/>
    </source>
</evidence>
<dbReference type="Proteomes" id="UP000035199">
    <property type="component" value="Plasmid phiCmus45274"/>
</dbReference>
<name>A0A0G3H2E0_9CORY</name>
<organism evidence="3 5">
    <name type="scientific">Corynebacterium mustelae</name>
    <dbReference type="NCBI Taxonomy" id="571915"/>
    <lineage>
        <taxon>Bacteria</taxon>
        <taxon>Bacillati</taxon>
        <taxon>Actinomycetota</taxon>
        <taxon>Actinomycetes</taxon>
        <taxon>Mycobacteriales</taxon>
        <taxon>Corynebacteriaceae</taxon>
        <taxon>Corynebacterium</taxon>
    </lineage>
</organism>
<dbReference type="KEGG" id="cmv:CMUST_04550"/>
<dbReference type="KEGG" id="cmv:CMUST_15670"/>
<evidence type="ECO:0000313" key="3">
    <source>
        <dbReference type="EMBL" id="AKK05252.1"/>
    </source>
</evidence>
<dbReference type="AlphaFoldDB" id="A0A0G3H2E0"/>
<keyword evidence="2" id="KW-1133">Transmembrane helix</keyword>
<keyword evidence="5" id="KW-1185">Reference proteome</keyword>
<gene>
    <name evidence="3" type="ORF">CMUST_04550</name>
    <name evidence="4" type="ORF">CMUST_15670</name>
</gene>
<evidence type="ECO:0000313" key="4">
    <source>
        <dbReference type="EMBL" id="AKK07422.1"/>
    </source>
</evidence>
<dbReference type="STRING" id="571915.CMUST_04550"/>
<dbReference type="EMBL" id="CP011542">
    <property type="protein sequence ID" value="AKK05252.1"/>
    <property type="molecule type" value="Genomic_DNA"/>
</dbReference>
<sequence length="162" mass="17137">MAKHVKVFDDAFNQALGDAFESVLAEQPWVMRRKDSLTAALGTVLQVLNLLVMLAGEWPLWAHIALGGAIGIVQIGIHALTPGSVTPSQQARIREAAPSIKLPGPAEPQDALNMLAGIVEAVNSHRRREFGTEGFGSDATHAEAGSSIDNLRRSGAQPVGDV</sequence>
<dbReference type="Proteomes" id="UP000035199">
    <property type="component" value="Chromosome"/>
</dbReference>
<keyword evidence="2" id="KW-0472">Membrane</keyword>
<geneLocation type="plasmid" evidence="4 5">
    <name>phiCmus45274</name>
</geneLocation>
<dbReference type="EMBL" id="CP011544">
    <property type="protein sequence ID" value="AKK07422.1"/>
    <property type="molecule type" value="Genomic_DNA"/>
</dbReference>